<dbReference type="Pfam" id="PF14864">
    <property type="entry name" value="Alkyl_sulf_C"/>
    <property type="match status" value="1"/>
</dbReference>
<dbReference type="GO" id="GO:0046872">
    <property type="term" value="F:metal ion binding"/>
    <property type="evidence" value="ECO:0007669"/>
    <property type="project" value="UniProtKB-KW"/>
</dbReference>
<feature type="domain" description="Metallo-beta-lactamase" evidence="6">
    <location>
        <begin position="138"/>
        <end position="362"/>
    </location>
</feature>
<dbReference type="CDD" id="cd07710">
    <property type="entry name" value="arylsulfatase_Sdsa1-like_MBL-fold"/>
    <property type="match status" value="1"/>
</dbReference>
<dbReference type="PANTHER" id="PTHR43223:SF1">
    <property type="entry name" value="ALKYL_ARYL-SULFATASE BDS1"/>
    <property type="match status" value="1"/>
</dbReference>
<dbReference type="Gene3D" id="3.30.1050.10">
    <property type="entry name" value="SCP2 sterol-binding domain"/>
    <property type="match status" value="1"/>
</dbReference>
<evidence type="ECO:0000313" key="8">
    <source>
        <dbReference type="Proteomes" id="UP000092018"/>
    </source>
</evidence>
<dbReference type="Pfam" id="PF14863">
    <property type="entry name" value="Alkyl_sulf_dimr"/>
    <property type="match status" value="1"/>
</dbReference>
<evidence type="ECO:0000256" key="4">
    <source>
        <dbReference type="ARBA" id="ARBA00033751"/>
    </source>
</evidence>
<dbReference type="Gene3D" id="1.25.40.880">
    <property type="entry name" value="Alkyl sulfatase, dimerisation domain"/>
    <property type="match status" value="1"/>
</dbReference>
<gene>
    <name evidence="7" type="ORF">A6E01_01710</name>
</gene>
<evidence type="ECO:0000256" key="5">
    <source>
        <dbReference type="SAM" id="SignalP"/>
    </source>
</evidence>
<evidence type="ECO:0000256" key="2">
    <source>
        <dbReference type="ARBA" id="ARBA00022801"/>
    </source>
</evidence>
<feature type="signal peptide" evidence="5">
    <location>
        <begin position="1"/>
        <end position="23"/>
    </location>
</feature>
<proteinExistence type="inferred from homology"/>
<dbReference type="Pfam" id="PF00753">
    <property type="entry name" value="Lactamase_B"/>
    <property type="match status" value="1"/>
</dbReference>
<dbReference type="Proteomes" id="UP000092018">
    <property type="component" value="Chromosome 1"/>
</dbReference>
<dbReference type="GO" id="GO:0030288">
    <property type="term" value="C:outer membrane-bounded periplasmic space"/>
    <property type="evidence" value="ECO:0007669"/>
    <property type="project" value="TreeGrafter"/>
</dbReference>
<dbReference type="InterPro" id="IPR038536">
    <property type="entry name" value="Alkyl/aryl-sulf_dimr_sf"/>
</dbReference>
<protein>
    <recommendedName>
        <fullName evidence="6">Metallo-beta-lactamase domain-containing protein</fullName>
    </recommendedName>
</protein>
<feature type="chain" id="PRO_5042968441" description="Metallo-beta-lactamase domain-containing protein" evidence="5">
    <location>
        <begin position="24"/>
        <end position="690"/>
    </location>
</feature>
<evidence type="ECO:0000256" key="1">
    <source>
        <dbReference type="ARBA" id="ARBA00022723"/>
    </source>
</evidence>
<dbReference type="SMART" id="SM00849">
    <property type="entry name" value="Lactamase_B"/>
    <property type="match status" value="1"/>
</dbReference>
<dbReference type="InterPro" id="IPR044097">
    <property type="entry name" value="Bds1/SdsA1_MBL-fold"/>
</dbReference>
<dbReference type="SUPFAM" id="SSF56281">
    <property type="entry name" value="Metallo-hydrolase/oxidoreductase"/>
    <property type="match status" value="1"/>
</dbReference>
<dbReference type="GO" id="GO:0018741">
    <property type="term" value="F:linear primary-alkylsulfatase activity"/>
    <property type="evidence" value="ECO:0007669"/>
    <property type="project" value="InterPro"/>
</dbReference>
<dbReference type="SUPFAM" id="SSF55718">
    <property type="entry name" value="SCP-like"/>
    <property type="match status" value="1"/>
</dbReference>
<dbReference type="InterPro" id="IPR052195">
    <property type="entry name" value="Bact_Alkyl/Aryl-Sulfatase"/>
</dbReference>
<accession>A0AAN0XSV5</accession>
<dbReference type="InterPro" id="IPR029229">
    <property type="entry name" value="Alkyl_sulf_C"/>
</dbReference>
<dbReference type="InterPro" id="IPR036527">
    <property type="entry name" value="SCP2_sterol-bd_dom_sf"/>
</dbReference>
<dbReference type="InterPro" id="IPR001279">
    <property type="entry name" value="Metallo-B-lactamas"/>
</dbReference>
<keyword evidence="5" id="KW-0732">Signal</keyword>
<comment type="similarity">
    <text evidence="4">Belongs to the metallo-beta-lactamase superfamily. Type III sulfatase family.</text>
</comment>
<evidence type="ECO:0000256" key="3">
    <source>
        <dbReference type="ARBA" id="ARBA00022833"/>
    </source>
</evidence>
<dbReference type="InterPro" id="IPR036866">
    <property type="entry name" value="RibonucZ/Hydroxyglut_hydro"/>
</dbReference>
<dbReference type="RefSeq" id="WP_065209443.1">
    <property type="nucleotide sequence ID" value="NZ_CP016177.1"/>
</dbReference>
<name>A0AAN0XSV5_9VIBR</name>
<keyword evidence="1" id="KW-0479">Metal-binding</keyword>
<dbReference type="GO" id="GO:0046983">
    <property type="term" value="F:protein dimerization activity"/>
    <property type="evidence" value="ECO:0007669"/>
    <property type="project" value="InterPro"/>
</dbReference>
<organism evidence="7 8">
    <name type="scientific">Vibrio breoganii</name>
    <dbReference type="NCBI Taxonomy" id="553239"/>
    <lineage>
        <taxon>Bacteria</taxon>
        <taxon>Pseudomonadati</taxon>
        <taxon>Pseudomonadota</taxon>
        <taxon>Gammaproteobacteria</taxon>
        <taxon>Vibrionales</taxon>
        <taxon>Vibrionaceae</taxon>
        <taxon>Vibrio</taxon>
    </lineage>
</organism>
<reference evidence="7 8" key="1">
    <citation type="submission" date="2016-06" db="EMBL/GenBank/DDBJ databases">
        <title>Adaptive Radiation by Waves of Gene Transfer Leads to Fine-Scale Resource Partitioning in Marine Microbes.</title>
        <authorList>
            <person name="Hehemann J.-H."/>
            <person name="Arevalo P."/>
            <person name="Datta M.S."/>
            <person name="Yu X."/>
            <person name="Corzett C."/>
            <person name="Henschel A."/>
            <person name="Preheim S.P."/>
            <person name="Timberlake S."/>
            <person name="Alm E.J."/>
            <person name="Polz M.F."/>
        </authorList>
    </citation>
    <scope>NUCLEOTIDE SEQUENCE [LARGE SCALE GENOMIC DNA]</scope>
    <source>
        <strain evidence="7 8">FF50</strain>
    </source>
</reference>
<dbReference type="Gene3D" id="3.60.15.30">
    <property type="entry name" value="Metallo-beta-lactamase domain"/>
    <property type="match status" value="1"/>
</dbReference>
<dbReference type="EMBL" id="CP016177">
    <property type="protein sequence ID" value="ANO32007.1"/>
    <property type="molecule type" value="Genomic_DNA"/>
</dbReference>
<dbReference type="KEGG" id="vbr:A6E01_01710"/>
<keyword evidence="3" id="KW-0862">Zinc</keyword>
<evidence type="ECO:0000259" key="6">
    <source>
        <dbReference type="SMART" id="SM00849"/>
    </source>
</evidence>
<sequence>MKANLLPLSLVIISALTATASFAGASANEALPAFNAESKNATKYTADFNNSLRSQLNFSDTTDFELADKGFIAREDNLKIMNKDGKSVAWELGSYDFLLQGKDFDSIHPSMQRQAVLNMKHGLYQVRDGVYQVRGYDLANITFVRSENGWIVFDPLTIPETAEAAYELFKKHVPNGDLPIKAVVYSHSHADHFGGVKGIVSQQQVDAGEVEIIAPRGFTKHSISENVLAGTAMARRVLYQYGTSLDKGAQGQVDAAIGKSVASGELSLIIPTLEVQDDIQSVTVDGLELVMQNAPETEAPSEMNTYIPEYKTYWGAETTVGGLHNLYTLRGAFVRDSLQWADVINEALYEFGHHSEVLIASHSWPRWGNDNVVNFLEKQRDMYGYLHDESLRLANHGVNINDIQDEFKVPETLANEWYLRGYHGSYHRNAKAVLNKYLGYFDMNPASLIPHSTTESAKRYVEDFGADNIIAAGSKAFDRGDYRWCAEIVNKVVFAEPENKQARYLQADCLEQLGYQSESSGERNVFLVGADELRRGIVKGASTKTASADMIQNMPTADFLNYMGVRLNGPKAAQDNFEMRANLIITDENEKFAIEVKNGRMSSIEGFDVNNPNFTLTMQRSAFDQLLTQQSTMQELIKSGEIKAEGSLDKLGELTGYLDNFEMYFNVIEPQDHSKYSVGYSASGESPINR</sequence>
<dbReference type="AlphaFoldDB" id="A0AAN0XSV5"/>
<dbReference type="InterPro" id="IPR029228">
    <property type="entry name" value="Alkyl_sulf_dimr"/>
</dbReference>
<dbReference type="FunFam" id="3.60.15.30:FF:000001">
    <property type="entry name" value="Alkyl/aryl-sulfatase BDS1"/>
    <property type="match status" value="1"/>
</dbReference>
<keyword evidence="2" id="KW-0378">Hydrolase</keyword>
<evidence type="ECO:0000313" key="7">
    <source>
        <dbReference type="EMBL" id="ANO32007.1"/>
    </source>
</evidence>
<dbReference type="PANTHER" id="PTHR43223">
    <property type="entry name" value="ALKYL/ARYL-SULFATASE"/>
    <property type="match status" value="1"/>
</dbReference>
<dbReference type="GO" id="GO:0018909">
    <property type="term" value="P:dodecyl sulfate metabolic process"/>
    <property type="evidence" value="ECO:0007669"/>
    <property type="project" value="InterPro"/>
</dbReference>